<dbReference type="EMBL" id="NIGF01000046">
    <property type="protein sequence ID" value="PQV62380.1"/>
    <property type="molecule type" value="Genomic_DNA"/>
</dbReference>
<dbReference type="InParanoid" id="A0A2S8SNH2"/>
<gene>
    <name evidence="1" type="ORF">B1R32_1461</name>
</gene>
<reference evidence="1 2" key="1">
    <citation type="journal article" date="2018" name="Syst. Appl. Microbiol.">
        <title>Abditibacterium utsteinense sp. nov., the first cultivated member of candidate phylum FBP, isolated from ice-free Antarctic soil samples.</title>
        <authorList>
            <person name="Tahon G."/>
            <person name="Tytgat B."/>
            <person name="Lebbe L."/>
            <person name="Carlier A."/>
            <person name="Willems A."/>
        </authorList>
    </citation>
    <scope>NUCLEOTIDE SEQUENCE [LARGE SCALE GENOMIC DNA]</scope>
    <source>
        <strain evidence="1 2">LMG 29911</strain>
    </source>
</reference>
<protein>
    <recommendedName>
        <fullName evidence="3">Carboxypeptidase regulatory-like domain-containing protein</fullName>
    </recommendedName>
</protein>
<organism evidence="1 2">
    <name type="scientific">Abditibacterium utsteinense</name>
    <dbReference type="NCBI Taxonomy" id="1960156"/>
    <lineage>
        <taxon>Bacteria</taxon>
        <taxon>Pseudomonadati</taxon>
        <taxon>Abditibacteriota</taxon>
        <taxon>Abditibacteriia</taxon>
        <taxon>Abditibacteriales</taxon>
        <taxon>Abditibacteriaceae</taxon>
        <taxon>Abditibacterium</taxon>
    </lineage>
</organism>
<dbReference type="SUPFAM" id="SSF49452">
    <property type="entry name" value="Starch-binding domain-like"/>
    <property type="match status" value="1"/>
</dbReference>
<evidence type="ECO:0000313" key="1">
    <source>
        <dbReference type="EMBL" id="PQV62380.1"/>
    </source>
</evidence>
<dbReference type="Proteomes" id="UP000237684">
    <property type="component" value="Unassembled WGS sequence"/>
</dbReference>
<sequence length="340" mass="35795">MPGKVVRINPAPEIALAKRAGRQTDTLLTMGGVLSSNRDSLPPISVFLPDGKTPAWGAQVAVFTPKIWSAILRGKADALGSVSRMDGCYSYDAPSTPPPGSPTEPVMVAWLPGASGAAIVPLPLANRSIILPVPASIRGHLTVDQKPVRELNSSFTVLAAYQGKGKLNSALSVEATADANGDFELAGLTPGDYVVQAARDGIWLSSSQRLTVGSQPLPEMDFDIPAPGTPMLLHFQNSTGEALVEKRVSFMRPAGPLADMLWPQSVRTNANGSLYLNGLEAGIHIFQVESTNLNAKRKTQTGSSGKSKDSPPFKTTFTVAVKALVIGSSSEQKSFVVALP</sequence>
<dbReference type="GO" id="GO:0030246">
    <property type="term" value="F:carbohydrate binding"/>
    <property type="evidence" value="ECO:0007669"/>
    <property type="project" value="InterPro"/>
</dbReference>
<dbReference type="Gene3D" id="2.60.40.1120">
    <property type="entry name" value="Carboxypeptidase-like, regulatory domain"/>
    <property type="match status" value="1"/>
</dbReference>
<dbReference type="OrthoDB" id="220358at2"/>
<evidence type="ECO:0008006" key="3">
    <source>
        <dbReference type="Google" id="ProtNLM"/>
    </source>
</evidence>
<proteinExistence type="predicted"/>
<comment type="caution">
    <text evidence="1">The sequence shown here is derived from an EMBL/GenBank/DDBJ whole genome shotgun (WGS) entry which is preliminary data.</text>
</comment>
<name>A0A2S8SNH2_9BACT</name>
<evidence type="ECO:0000313" key="2">
    <source>
        <dbReference type="Proteomes" id="UP000237684"/>
    </source>
</evidence>
<accession>A0A2S8SNH2</accession>
<dbReference type="AlphaFoldDB" id="A0A2S8SNH2"/>
<keyword evidence="2" id="KW-1185">Reference proteome</keyword>
<dbReference type="InterPro" id="IPR013784">
    <property type="entry name" value="Carb-bd-like_fold"/>
</dbReference>
<dbReference type="RefSeq" id="WP_157947779.1">
    <property type="nucleotide sequence ID" value="NZ_NIGF01000046.1"/>
</dbReference>